<dbReference type="STRING" id="680026.AB733_22945"/>
<reference evidence="1 2" key="1">
    <citation type="submission" date="2018-01" db="EMBL/GenBank/DDBJ databases">
        <title>Whole genome sequencing of Histamine producing bacteria.</title>
        <authorList>
            <person name="Butler K."/>
        </authorList>
    </citation>
    <scope>NUCLEOTIDE SEQUENCE [LARGE SCALE GENOMIC DNA]</scope>
    <source>
        <strain evidence="1 2">DSM 24669</strain>
    </source>
</reference>
<comment type="caution">
    <text evidence="1">The sequence shown here is derived from an EMBL/GenBank/DDBJ whole genome shotgun (WGS) entry which is preliminary data.</text>
</comment>
<sequence length="202" mass="23109">MSGEMFFNDKNVNNKAKEAWYNDNGHQRKAKEIWYNNNGSLVKVFSGLEFIWYKRARYGWGSVKGDIGFLDRKVYIMFKGLKQGFKHHIQIGSDGNPDHEKPINIDGIFSLDLDKKAYVLIKKGKYSDDLGDTIQAKLWVGHDDVSKAKIITYEKTASIPKGFNMNGGHLYVADAKDSSLFRSSFAVNRTYVNWQIGRVKNI</sequence>
<keyword evidence="2" id="KW-1185">Reference proteome</keyword>
<accession>A0A0J8V787</accession>
<organism evidence="1 2">
    <name type="scientific">Photobacterium swingsii</name>
    <dbReference type="NCBI Taxonomy" id="680026"/>
    <lineage>
        <taxon>Bacteria</taxon>
        <taxon>Pseudomonadati</taxon>
        <taxon>Pseudomonadota</taxon>
        <taxon>Gammaproteobacteria</taxon>
        <taxon>Vibrionales</taxon>
        <taxon>Vibrionaceae</taxon>
        <taxon>Photobacterium</taxon>
    </lineage>
</organism>
<name>A0A0J8V787_9GAMM</name>
<dbReference type="RefSeq" id="WP_048900880.1">
    <property type="nucleotide sequence ID" value="NZ_AP024853.1"/>
</dbReference>
<dbReference type="Proteomes" id="UP000240481">
    <property type="component" value="Unassembled WGS sequence"/>
</dbReference>
<evidence type="ECO:0000313" key="2">
    <source>
        <dbReference type="Proteomes" id="UP000240481"/>
    </source>
</evidence>
<protein>
    <submittedName>
        <fullName evidence="1">Uncharacterized protein</fullName>
    </submittedName>
</protein>
<dbReference type="EMBL" id="PYLZ01000005">
    <property type="protein sequence ID" value="PSW24506.1"/>
    <property type="molecule type" value="Genomic_DNA"/>
</dbReference>
<evidence type="ECO:0000313" key="1">
    <source>
        <dbReference type="EMBL" id="PSW24506.1"/>
    </source>
</evidence>
<gene>
    <name evidence="1" type="ORF">C9I94_10745</name>
</gene>
<dbReference type="AlphaFoldDB" id="A0A0J8V787"/>
<proteinExistence type="predicted"/>